<keyword evidence="1" id="KW-0732">Signal</keyword>
<name>A0A6A4T341_SCOMX</name>
<gene>
    <name evidence="2" type="ORF">F2P81_009242</name>
</gene>
<sequence length="106" mass="11653">MTVGCDLMVILCCAAADGYTPSPASSSGIHAQPIYMKWIQLLDNLQNAGGIRHVARSGYTSSIAEEKYNSLTLNILFPRNSDCAFRIMMSSYLTDPPQRQLVNQLP</sequence>
<accession>A0A6A4T341</accession>
<evidence type="ECO:0000313" key="3">
    <source>
        <dbReference type="Proteomes" id="UP000438429"/>
    </source>
</evidence>
<comment type="caution">
    <text evidence="2">The sequence shown here is derived from an EMBL/GenBank/DDBJ whole genome shotgun (WGS) entry which is preliminary data.</text>
</comment>
<dbReference type="EMBL" id="VEVO01000008">
    <property type="protein sequence ID" value="KAF0038758.1"/>
    <property type="molecule type" value="Genomic_DNA"/>
</dbReference>
<organism evidence="2 3">
    <name type="scientific">Scophthalmus maximus</name>
    <name type="common">Turbot</name>
    <name type="synonym">Psetta maxima</name>
    <dbReference type="NCBI Taxonomy" id="52904"/>
    <lineage>
        <taxon>Eukaryota</taxon>
        <taxon>Metazoa</taxon>
        <taxon>Chordata</taxon>
        <taxon>Craniata</taxon>
        <taxon>Vertebrata</taxon>
        <taxon>Euteleostomi</taxon>
        <taxon>Actinopterygii</taxon>
        <taxon>Neopterygii</taxon>
        <taxon>Teleostei</taxon>
        <taxon>Neoteleostei</taxon>
        <taxon>Acanthomorphata</taxon>
        <taxon>Carangaria</taxon>
        <taxon>Pleuronectiformes</taxon>
        <taxon>Pleuronectoidei</taxon>
        <taxon>Scophthalmidae</taxon>
        <taxon>Scophthalmus</taxon>
    </lineage>
</organism>
<dbReference type="Proteomes" id="UP000438429">
    <property type="component" value="Unassembled WGS sequence"/>
</dbReference>
<dbReference type="AlphaFoldDB" id="A0A6A4T341"/>
<evidence type="ECO:0000313" key="2">
    <source>
        <dbReference type="EMBL" id="KAF0038758.1"/>
    </source>
</evidence>
<feature type="signal peptide" evidence="1">
    <location>
        <begin position="1"/>
        <end position="18"/>
    </location>
</feature>
<protein>
    <submittedName>
        <fullName evidence="2">Uncharacterized protein</fullName>
    </submittedName>
</protein>
<proteinExistence type="predicted"/>
<evidence type="ECO:0000256" key="1">
    <source>
        <dbReference type="SAM" id="SignalP"/>
    </source>
</evidence>
<reference evidence="2 3" key="1">
    <citation type="submission" date="2019-06" db="EMBL/GenBank/DDBJ databases">
        <title>Draft genomes of female and male turbot (Scophthalmus maximus).</title>
        <authorList>
            <person name="Xu H."/>
            <person name="Xu X.-W."/>
            <person name="Shao C."/>
            <person name="Chen S."/>
        </authorList>
    </citation>
    <scope>NUCLEOTIDE SEQUENCE [LARGE SCALE GENOMIC DNA]</scope>
    <source>
        <strain evidence="2">Ysfricsl-2016a</strain>
        <tissue evidence="2">Blood</tissue>
    </source>
</reference>
<feature type="chain" id="PRO_5025653429" evidence="1">
    <location>
        <begin position="19"/>
        <end position="106"/>
    </location>
</feature>